<keyword evidence="6" id="KW-0472">Membrane</keyword>
<name>A0A9P4VNB3_9PEZI</name>
<evidence type="ECO:0000313" key="8">
    <source>
        <dbReference type="Proteomes" id="UP000799429"/>
    </source>
</evidence>
<evidence type="ECO:0000256" key="5">
    <source>
        <dbReference type="ARBA" id="ARBA00022989"/>
    </source>
</evidence>
<reference evidence="7" key="1">
    <citation type="journal article" date="2020" name="Stud. Mycol.">
        <title>101 Dothideomycetes genomes: a test case for predicting lifestyles and emergence of pathogens.</title>
        <authorList>
            <person name="Haridas S."/>
            <person name="Albert R."/>
            <person name="Binder M."/>
            <person name="Bloem J."/>
            <person name="Labutti K."/>
            <person name="Salamov A."/>
            <person name="Andreopoulos B."/>
            <person name="Baker S."/>
            <person name="Barry K."/>
            <person name="Bills G."/>
            <person name="Bluhm B."/>
            <person name="Cannon C."/>
            <person name="Castanera R."/>
            <person name="Culley D."/>
            <person name="Daum C."/>
            <person name="Ezra D."/>
            <person name="Gonzalez J."/>
            <person name="Henrissat B."/>
            <person name="Kuo A."/>
            <person name="Liang C."/>
            <person name="Lipzen A."/>
            <person name="Lutzoni F."/>
            <person name="Magnuson J."/>
            <person name="Mondo S."/>
            <person name="Nolan M."/>
            <person name="Ohm R."/>
            <person name="Pangilinan J."/>
            <person name="Park H.-J."/>
            <person name="Ramirez L."/>
            <person name="Alfaro M."/>
            <person name="Sun H."/>
            <person name="Tritt A."/>
            <person name="Yoshinaga Y."/>
            <person name="Zwiers L.-H."/>
            <person name="Turgeon B."/>
            <person name="Goodwin S."/>
            <person name="Spatafora J."/>
            <person name="Crous P."/>
            <person name="Grigoriev I."/>
        </authorList>
    </citation>
    <scope>NUCLEOTIDE SEQUENCE</scope>
    <source>
        <strain evidence="7">CBS 101060</strain>
    </source>
</reference>
<comment type="subcellular location">
    <subcellularLocation>
        <location evidence="1">Membrane</location>
        <topology evidence="1">Single-pass type II membrane protein</topology>
    </subcellularLocation>
</comment>
<feature type="non-terminal residue" evidence="7">
    <location>
        <position position="1"/>
    </location>
</feature>
<dbReference type="EMBL" id="MU006099">
    <property type="protein sequence ID" value="KAF2837553.1"/>
    <property type="molecule type" value="Genomic_DNA"/>
</dbReference>
<dbReference type="InterPro" id="IPR026050">
    <property type="entry name" value="C1GALT1/C1GALT1_chp1"/>
</dbReference>
<evidence type="ECO:0000313" key="7">
    <source>
        <dbReference type="EMBL" id="KAF2837553.1"/>
    </source>
</evidence>
<dbReference type="PANTHER" id="PTHR23033">
    <property type="entry name" value="BETA1,3-GALACTOSYLTRANSFERASE"/>
    <property type="match status" value="1"/>
</dbReference>
<comment type="caution">
    <text evidence="7">The sequence shown here is derived from an EMBL/GenBank/DDBJ whole genome shotgun (WGS) entry which is preliminary data.</text>
</comment>
<keyword evidence="4" id="KW-0735">Signal-anchor</keyword>
<comment type="similarity">
    <text evidence="2">Belongs to the glycosyltransferase 31 family. Beta3-Gal-T subfamily.</text>
</comment>
<dbReference type="Gene3D" id="3.90.550.50">
    <property type="match status" value="1"/>
</dbReference>
<gene>
    <name evidence="7" type="ORF">M501DRAFT_920597</name>
</gene>
<keyword evidence="8" id="KW-1185">Reference proteome</keyword>
<protein>
    <submittedName>
        <fullName evidence="7">Glycosyltransferase family 31 protein</fullName>
    </submittedName>
</protein>
<keyword evidence="5" id="KW-1133">Transmembrane helix</keyword>
<keyword evidence="3" id="KW-0812">Transmembrane</keyword>
<feature type="non-terminal residue" evidence="7">
    <location>
        <position position="382"/>
    </location>
</feature>
<dbReference type="AlphaFoldDB" id="A0A9P4VNB3"/>
<evidence type="ECO:0000256" key="4">
    <source>
        <dbReference type="ARBA" id="ARBA00022968"/>
    </source>
</evidence>
<dbReference type="Proteomes" id="UP000799429">
    <property type="component" value="Unassembled WGS sequence"/>
</dbReference>
<proteinExistence type="inferred from homology"/>
<evidence type="ECO:0000256" key="3">
    <source>
        <dbReference type="ARBA" id="ARBA00022692"/>
    </source>
</evidence>
<evidence type="ECO:0000256" key="6">
    <source>
        <dbReference type="ARBA" id="ARBA00023136"/>
    </source>
</evidence>
<evidence type="ECO:0000256" key="2">
    <source>
        <dbReference type="ARBA" id="ARBA00006462"/>
    </source>
</evidence>
<dbReference type="GO" id="GO:0016020">
    <property type="term" value="C:membrane"/>
    <property type="evidence" value="ECO:0007669"/>
    <property type="project" value="UniProtKB-SubCell"/>
</dbReference>
<sequence>VLLVLKTGATEALQKLPYHLHSTLHCIPNYMIVSDLEQDIGSYKNFHVTDILANVNKTILNKYDEFKFYQQVKEYARNGQDLSLLKGDNAWKLDKWKNIPALYKAYKEYPNVKFYFFIDADSAFSLTNFLQWMKRLDAKKDLYCGSQVMYGDTIFAHGGSGYVISNSAAKKFVDANHGDYPGRWEHKIADNCCGDVMQSESLLDVGVPLTEAFPMFQGETPSTLDFHERIWCTPSITFHHMAGHEISALWHFEKNWTDTNGWNKPYLMCDVYHHFVAPYLQPTRNPWDNLSKDTVMDANNPPEDRALTPEEMIATGSFDECKAACTAKDDCLQFNWVPGRCQLGSRVIIGHVSENDEQKSGWLVERIKQQIAGYQKCTPNFS</sequence>
<accession>A0A9P4VNB3</accession>
<dbReference type="OrthoDB" id="414175at2759"/>
<evidence type="ECO:0000256" key="1">
    <source>
        <dbReference type="ARBA" id="ARBA00004606"/>
    </source>
</evidence>
<organism evidence="7 8">
    <name type="scientific">Patellaria atrata CBS 101060</name>
    <dbReference type="NCBI Taxonomy" id="1346257"/>
    <lineage>
        <taxon>Eukaryota</taxon>
        <taxon>Fungi</taxon>
        <taxon>Dikarya</taxon>
        <taxon>Ascomycota</taxon>
        <taxon>Pezizomycotina</taxon>
        <taxon>Dothideomycetes</taxon>
        <taxon>Dothideomycetes incertae sedis</taxon>
        <taxon>Patellariales</taxon>
        <taxon>Patellariaceae</taxon>
        <taxon>Patellaria</taxon>
    </lineage>
</organism>
<dbReference type="PANTHER" id="PTHR23033:SF47">
    <property type="entry name" value="APPLE DOMAIN-CONTAINING PROTEIN-RELATED"/>
    <property type="match status" value="1"/>
</dbReference>